<dbReference type="EMBL" id="JAEPRD010000001">
    <property type="protein sequence ID" value="KAG2214294.1"/>
    <property type="molecule type" value="Genomic_DNA"/>
</dbReference>
<dbReference type="AlphaFoldDB" id="A0A8H7RNP1"/>
<reference evidence="2" key="1">
    <citation type="submission" date="2020-12" db="EMBL/GenBank/DDBJ databases">
        <title>Metabolic potential, ecology and presence of endohyphal bacteria is reflected in genomic diversity of Mucoromycotina.</title>
        <authorList>
            <person name="Muszewska A."/>
            <person name="Okrasinska A."/>
            <person name="Steczkiewicz K."/>
            <person name="Drgas O."/>
            <person name="Orlowska M."/>
            <person name="Perlinska-Lenart U."/>
            <person name="Aleksandrzak-Piekarczyk T."/>
            <person name="Szatraj K."/>
            <person name="Zielenkiewicz U."/>
            <person name="Pilsyk S."/>
            <person name="Malc E."/>
            <person name="Mieczkowski P."/>
            <person name="Kruszewska J.S."/>
            <person name="Biernat P."/>
            <person name="Pawlowska J."/>
        </authorList>
    </citation>
    <scope>NUCLEOTIDE SEQUENCE</scope>
    <source>
        <strain evidence="2">WA0000017839</strain>
    </source>
</reference>
<comment type="caution">
    <text evidence="2">The sequence shown here is derived from an EMBL/GenBank/DDBJ whole genome shotgun (WGS) entry which is preliminary data.</text>
</comment>
<evidence type="ECO:0000256" key="1">
    <source>
        <dbReference type="SAM" id="MobiDB-lite"/>
    </source>
</evidence>
<feature type="compositionally biased region" description="Pro residues" evidence="1">
    <location>
        <begin position="197"/>
        <end position="207"/>
    </location>
</feature>
<proteinExistence type="predicted"/>
<feature type="region of interest" description="Disordered" evidence="1">
    <location>
        <begin position="187"/>
        <end position="209"/>
    </location>
</feature>
<dbReference type="Proteomes" id="UP000603453">
    <property type="component" value="Unassembled WGS sequence"/>
</dbReference>
<accession>A0A8H7RNP1</accession>
<dbReference type="OrthoDB" id="5430106at2759"/>
<name>A0A8H7RNP1_9FUNG</name>
<organism evidence="2 3">
    <name type="scientific">Mucor saturninus</name>
    <dbReference type="NCBI Taxonomy" id="64648"/>
    <lineage>
        <taxon>Eukaryota</taxon>
        <taxon>Fungi</taxon>
        <taxon>Fungi incertae sedis</taxon>
        <taxon>Mucoromycota</taxon>
        <taxon>Mucoromycotina</taxon>
        <taxon>Mucoromycetes</taxon>
        <taxon>Mucorales</taxon>
        <taxon>Mucorineae</taxon>
        <taxon>Mucoraceae</taxon>
        <taxon>Mucor</taxon>
    </lineage>
</organism>
<sequence length="376" mass="42586">MKDNKFVMGEEEDTNKTTASSHTHKKPTRHHVKRRSSGRVHVAKLAPMARANSAAHTDSEADLVDDTSSIERPVMRRSQSQRSLHRMSFDRKGFTTLTPRNNKKAAPAKEEEEEEGAEEKAEESVVKKTWSNPASLTDRVVAAPVEQTLNATADNLVVPKQPLYTKIVSPVKTEPVLKKQLLRSQFITTDASSPSSPSLPPPQPPAAPMIAEDNLRRNLSRTQQKVMLQRQQVYEENNNRHVQKVNKELNREYKCIRRYQDPMKDSLIRCLESLIKQESTKVNRNPLQHSMSSSVIPVIAAAAMVNQVDNHKKSYVPHLEQRQIAHRHHHLKSIALSRHPHQPLASSVDSNSNDKHVLGFSWNATTAFLDRMFNTK</sequence>
<evidence type="ECO:0000313" key="2">
    <source>
        <dbReference type="EMBL" id="KAG2214294.1"/>
    </source>
</evidence>
<keyword evidence="3" id="KW-1185">Reference proteome</keyword>
<feature type="region of interest" description="Disordered" evidence="1">
    <location>
        <begin position="1"/>
        <end position="129"/>
    </location>
</feature>
<evidence type="ECO:0000313" key="3">
    <source>
        <dbReference type="Proteomes" id="UP000603453"/>
    </source>
</evidence>
<gene>
    <name evidence="2" type="ORF">INT47_000850</name>
</gene>
<feature type="compositionally biased region" description="Basic residues" evidence="1">
    <location>
        <begin position="22"/>
        <end position="42"/>
    </location>
</feature>
<protein>
    <submittedName>
        <fullName evidence="2">Uncharacterized protein</fullName>
    </submittedName>
</protein>